<feature type="transmembrane region" description="Helical" evidence="1">
    <location>
        <begin position="146"/>
        <end position="168"/>
    </location>
</feature>
<keyword evidence="3" id="KW-1185">Reference proteome</keyword>
<sequence>MIYIVRAQLTDILLMRVVALYSQNRTLDRWLKFILFSQAAASLGVLLYYTYLEKVTSRTLTEGITICALSIRPPFELVIAWLLPMANGLLLLYLSVRKAAYIRRRTTFKGLRLVKVIIQDQVIYYCFYIAVAVFKIAYITTNNPQAAIILFSIGNPVLLCILGDQLLFNLKEAGRGVVVVESSYMTSEGYSEDVELTQFSSYRDHRVA</sequence>
<feature type="transmembrane region" description="Helical" evidence="1">
    <location>
        <begin position="122"/>
        <end position="140"/>
    </location>
</feature>
<protein>
    <recommendedName>
        <fullName evidence="4">G protein-coupled receptor</fullName>
    </recommendedName>
</protein>
<accession>R7SG88</accession>
<evidence type="ECO:0000313" key="3">
    <source>
        <dbReference type="Proteomes" id="UP000053630"/>
    </source>
</evidence>
<evidence type="ECO:0000313" key="2">
    <source>
        <dbReference type="EMBL" id="EJC97723.1"/>
    </source>
</evidence>
<gene>
    <name evidence="2" type="ORF">FOMMEDRAFT_171505</name>
</gene>
<dbReference type="KEGG" id="fme:FOMMEDRAFT_171505"/>
<dbReference type="GeneID" id="18677338"/>
<organism evidence="2 3">
    <name type="scientific">Fomitiporia mediterranea (strain MF3/22)</name>
    <name type="common">Grapevine white-rot fungus</name>
    <dbReference type="NCBI Taxonomy" id="694068"/>
    <lineage>
        <taxon>Eukaryota</taxon>
        <taxon>Fungi</taxon>
        <taxon>Dikarya</taxon>
        <taxon>Basidiomycota</taxon>
        <taxon>Agaricomycotina</taxon>
        <taxon>Agaricomycetes</taxon>
        <taxon>Hymenochaetales</taxon>
        <taxon>Hymenochaetaceae</taxon>
        <taxon>Fomitiporia</taxon>
    </lineage>
</organism>
<name>R7SG88_FOMME</name>
<keyword evidence="1" id="KW-0812">Transmembrane</keyword>
<dbReference type="RefSeq" id="XP_007271952.1">
    <property type="nucleotide sequence ID" value="XM_007271890.1"/>
</dbReference>
<proteinExistence type="predicted"/>
<dbReference type="EMBL" id="JH717985">
    <property type="protein sequence ID" value="EJC97723.1"/>
    <property type="molecule type" value="Genomic_DNA"/>
</dbReference>
<dbReference type="Proteomes" id="UP000053630">
    <property type="component" value="Unassembled WGS sequence"/>
</dbReference>
<keyword evidence="1" id="KW-0472">Membrane</keyword>
<reference evidence="3" key="1">
    <citation type="journal article" date="2012" name="Science">
        <title>The Paleozoic origin of enzymatic lignin decomposition reconstructed from 31 fungal genomes.</title>
        <authorList>
            <person name="Floudas D."/>
            <person name="Binder M."/>
            <person name="Riley R."/>
            <person name="Barry K."/>
            <person name="Blanchette R.A."/>
            <person name="Henrissat B."/>
            <person name="Martinez A.T."/>
            <person name="Otillar R."/>
            <person name="Spatafora J.W."/>
            <person name="Yadav J.S."/>
            <person name="Aerts A."/>
            <person name="Benoit I."/>
            <person name="Boyd A."/>
            <person name="Carlson A."/>
            <person name="Copeland A."/>
            <person name="Coutinho P.M."/>
            <person name="de Vries R.P."/>
            <person name="Ferreira P."/>
            <person name="Findley K."/>
            <person name="Foster B."/>
            <person name="Gaskell J."/>
            <person name="Glotzer D."/>
            <person name="Gorecki P."/>
            <person name="Heitman J."/>
            <person name="Hesse C."/>
            <person name="Hori C."/>
            <person name="Igarashi K."/>
            <person name="Jurgens J.A."/>
            <person name="Kallen N."/>
            <person name="Kersten P."/>
            <person name="Kohler A."/>
            <person name="Kuees U."/>
            <person name="Kumar T.K.A."/>
            <person name="Kuo A."/>
            <person name="LaButti K."/>
            <person name="Larrondo L.F."/>
            <person name="Lindquist E."/>
            <person name="Ling A."/>
            <person name="Lombard V."/>
            <person name="Lucas S."/>
            <person name="Lundell T."/>
            <person name="Martin R."/>
            <person name="McLaughlin D.J."/>
            <person name="Morgenstern I."/>
            <person name="Morin E."/>
            <person name="Murat C."/>
            <person name="Nagy L.G."/>
            <person name="Nolan M."/>
            <person name="Ohm R.A."/>
            <person name="Patyshakuliyeva A."/>
            <person name="Rokas A."/>
            <person name="Ruiz-Duenas F.J."/>
            <person name="Sabat G."/>
            <person name="Salamov A."/>
            <person name="Samejima M."/>
            <person name="Schmutz J."/>
            <person name="Slot J.C."/>
            <person name="St John F."/>
            <person name="Stenlid J."/>
            <person name="Sun H."/>
            <person name="Sun S."/>
            <person name="Syed K."/>
            <person name="Tsang A."/>
            <person name="Wiebenga A."/>
            <person name="Young D."/>
            <person name="Pisabarro A."/>
            <person name="Eastwood D.C."/>
            <person name="Martin F."/>
            <person name="Cullen D."/>
            <person name="Grigoriev I.V."/>
            <person name="Hibbett D.S."/>
        </authorList>
    </citation>
    <scope>NUCLEOTIDE SEQUENCE [LARGE SCALE GENOMIC DNA]</scope>
    <source>
        <strain evidence="3">MF3/22</strain>
    </source>
</reference>
<dbReference type="AlphaFoldDB" id="R7SG88"/>
<evidence type="ECO:0000256" key="1">
    <source>
        <dbReference type="SAM" id="Phobius"/>
    </source>
</evidence>
<keyword evidence="1" id="KW-1133">Transmembrane helix</keyword>
<feature type="transmembrane region" description="Helical" evidence="1">
    <location>
        <begin position="78"/>
        <end position="96"/>
    </location>
</feature>
<feature type="transmembrane region" description="Helical" evidence="1">
    <location>
        <begin position="30"/>
        <end position="51"/>
    </location>
</feature>
<evidence type="ECO:0008006" key="4">
    <source>
        <dbReference type="Google" id="ProtNLM"/>
    </source>
</evidence>